<evidence type="ECO:0000256" key="5">
    <source>
        <dbReference type="HAMAP-Rule" id="MF_02120"/>
    </source>
</evidence>
<dbReference type="NCBIfam" id="TIGR01048">
    <property type="entry name" value="lysA"/>
    <property type="match status" value="1"/>
</dbReference>
<dbReference type="UniPathway" id="UPA00034">
    <property type="reaction ID" value="UER00027"/>
</dbReference>
<keyword evidence="4 5" id="KW-0456">Lyase</keyword>
<feature type="binding site" evidence="5">
    <location>
        <begin position="274"/>
        <end position="277"/>
    </location>
    <ligand>
        <name>pyridoxal 5'-phosphate</name>
        <dbReference type="ChEBI" id="CHEBI:597326"/>
    </ligand>
</feature>
<feature type="binding site" evidence="5">
    <location>
        <position position="277"/>
    </location>
    <ligand>
        <name>substrate</name>
    </ligand>
</feature>
<evidence type="ECO:0000256" key="8">
    <source>
        <dbReference type="RuleBase" id="RU003738"/>
    </source>
</evidence>
<dbReference type="PRINTS" id="PR01181">
    <property type="entry name" value="DAPDCRBXLASE"/>
</dbReference>
<keyword evidence="3 5" id="KW-0663">Pyridoxal phosphate</keyword>
<feature type="binding site" evidence="5">
    <location>
        <position position="233"/>
    </location>
    <ligand>
        <name>pyridoxal 5'-phosphate</name>
        <dbReference type="ChEBI" id="CHEBI:597326"/>
    </ligand>
</feature>
<feature type="binding site" evidence="5">
    <location>
        <position position="372"/>
    </location>
    <ligand>
        <name>substrate</name>
    </ligand>
</feature>
<protein>
    <recommendedName>
        <fullName evidence="5 6">Diaminopimelate decarboxylase</fullName>
        <shortName evidence="5">DAP decarboxylase</shortName>
        <shortName evidence="5">DAPDC</shortName>
        <ecNumber evidence="5 6">4.1.1.20</ecNumber>
    </recommendedName>
</protein>
<name>A0A7G9ZAU0_9EURY</name>
<dbReference type="InterPro" id="IPR022644">
    <property type="entry name" value="De-COase2_N"/>
</dbReference>
<dbReference type="InterPro" id="IPR029066">
    <property type="entry name" value="PLP-binding_barrel"/>
</dbReference>
<dbReference type="CDD" id="cd06828">
    <property type="entry name" value="PLPDE_III_DapDC"/>
    <property type="match status" value="1"/>
</dbReference>
<dbReference type="EC" id="4.1.1.20" evidence="5 6"/>
<evidence type="ECO:0000256" key="2">
    <source>
        <dbReference type="ARBA" id="ARBA00022793"/>
    </source>
</evidence>
<keyword evidence="2 5" id="KW-0210">Decarboxylase</keyword>
<feature type="modified residue" description="N6-(pyridoxal phosphate)lysine" evidence="5 7">
    <location>
        <position position="55"/>
    </location>
</feature>
<dbReference type="HAMAP" id="MF_02120">
    <property type="entry name" value="LysA"/>
    <property type="match status" value="1"/>
</dbReference>
<feature type="binding site" evidence="5">
    <location>
        <position position="372"/>
    </location>
    <ligand>
        <name>pyridoxal 5'-phosphate</name>
        <dbReference type="ChEBI" id="CHEBI:597326"/>
    </ligand>
</feature>
<dbReference type="GO" id="GO:0030170">
    <property type="term" value="F:pyridoxal phosphate binding"/>
    <property type="evidence" value="ECO:0007669"/>
    <property type="project" value="UniProtKB-UniRule"/>
</dbReference>
<dbReference type="InterPro" id="IPR002986">
    <property type="entry name" value="DAP_deCOOHase_LysA"/>
</dbReference>
<comment type="cofactor">
    <cofactor evidence="1 5 7 8">
        <name>pyridoxal 5'-phosphate</name>
        <dbReference type="ChEBI" id="CHEBI:597326"/>
    </cofactor>
</comment>
<comment type="catalytic activity">
    <reaction evidence="5 8">
        <text>meso-2,6-diaminopimelate + H(+) = L-lysine + CO2</text>
        <dbReference type="Rhea" id="RHEA:15101"/>
        <dbReference type="ChEBI" id="CHEBI:15378"/>
        <dbReference type="ChEBI" id="CHEBI:16526"/>
        <dbReference type="ChEBI" id="CHEBI:32551"/>
        <dbReference type="ChEBI" id="CHEBI:57791"/>
        <dbReference type="EC" id="4.1.1.20"/>
    </reaction>
</comment>
<evidence type="ECO:0000259" key="9">
    <source>
        <dbReference type="Pfam" id="PF02784"/>
    </source>
</evidence>
<dbReference type="Pfam" id="PF02784">
    <property type="entry name" value="Orn_Arg_deC_N"/>
    <property type="match status" value="1"/>
</dbReference>
<dbReference type="SUPFAM" id="SSF50621">
    <property type="entry name" value="Alanine racemase C-terminal domain-like"/>
    <property type="match status" value="1"/>
</dbReference>
<dbReference type="PROSITE" id="PS00878">
    <property type="entry name" value="ODR_DC_2_1"/>
    <property type="match status" value="1"/>
</dbReference>
<dbReference type="SUPFAM" id="SSF51419">
    <property type="entry name" value="PLP-binding barrel"/>
    <property type="match status" value="1"/>
</dbReference>
<dbReference type="EMBL" id="MT631686">
    <property type="protein sequence ID" value="QNO57374.1"/>
    <property type="molecule type" value="Genomic_DNA"/>
</dbReference>
<dbReference type="InterPro" id="IPR022657">
    <property type="entry name" value="De-COase2_CS"/>
</dbReference>
<evidence type="ECO:0000256" key="4">
    <source>
        <dbReference type="ARBA" id="ARBA00023239"/>
    </source>
</evidence>
<dbReference type="InterPro" id="IPR009006">
    <property type="entry name" value="Ala_racemase/Decarboxylase_C"/>
</dbReference>
<dbReference type="AlphaFoldDB" id="A0A7G9ZAU0"/>
<comment type="function">
    <text evidence="5">Specifically catalyzes the decarboxylation of meso-diaminopimelate (meso-DAP) to L-lysine.</text>
</comment>
<comment type="subunit">
    <text evidence="5">Homodimer.</text>
</comment>
<dbReference type="PANTHER" id="PTHR43727">
    <property type="entry name" value="DIAMINOPIMELATE DECARBOXYLASE"/>
    <property type="match status" value="1"/>
</dbReference>
<dbReference type="Gene3D" id="3.20.20.10">
    <property type="entry name" value="Alanine racemase"/>
    <property type="match status" value="1"/>
</dbReference>
<dbReference type="PRINTS" id="PR01179">
    <property type="entry name" value="ODADCRBXLASE"/>
</dbReference>
<keyword evidence="5 8" id="KW-0457">Lysine biosynthesis</keyword>
<evidence type="ECO:0000256" key="7">
    <source>
        <dbReference type="PIRSR" id="PIRSR600183-50"/>
    </source>
</evidence>
<dbReference type="GO" id="GO:0009089">
    <property type="term" value="P:lysine biosynthetic process via diaminopimelate"/>
    <property type="evidence" value="ECO:0007669"/>
    <property type="project" value="UniProtKB-UniRule"/>
</dbReference>
<comment type="similarity">
    <text evidence="5">Belongs to the Orn/Lys/Arg decarboxylase class-II family. LysA subfamily.</text>
</comment>
<comment type="pathway">
    <text evidence="5 8">Amino-acid biosynthesis; L-lysine biosynthesis via DAP pathway; L-lysine from DL-2,6-diaminopimelate: step 1/1.</text>
</comment>
<evidence type="ECO:0000256" key="1">
    <source>
        <dbReference type="ARBA" id="ARBA00001933"/>
    </source>
</evidence>
<dbReference type="PANTHER" id="PTHR43727:SF2">
    <property type="entry name" value="GROUP IV DECARBOXYLASE"/>
    <property type="match status" value="1"/>
</dbReference>
<dbReference type="GO" id="GO:0008836">
    <property type="term" value="F:diaminopimelate decarboxylase activity"/>
    <property type="evidence" value="ECO:0007669"/>
    <property type="project" value="UniProtKB-UniRule"/>
</dbReference>
<dbReference type="Gene3D" id="2.40.37.10">
    <property type="entry name" value="Lyase, Ornithine Decarboxylase, Chain A, domain 1"/>
    <property type="match status" value="1"/>
</dbReference>
<evidence type="ECO:0000256" key="6">
    <source>
        <dbReference type="NCBIfam" id="TIGR01048"/>
    </source>
</evidence>
<evidence type="ECO:0000256" key="3">
    <source>
        <dbReference type="ARBA" id="ARBA00022898"/>
    </source>
</evidence>
<gene>
    <name evidence="5 10" type="primary">lysA</name>
    <name evidence="10" type="ORF">DPOOOCMC_00032</name>
</gene>
<dbReference type="FunFam" id="3.20.20.10:FF:000003">
    <property type="entry name" value="Diaminopimelate decarboxylase"/>
    <property type="match status" value="1"/>
</dbReference>
<feature type="binding site" evidence="5">
    <location>
        <position position="316"/>
    </location>
    <ligand>
        <name>substrate</name>
    </ligand>
</feature>
<proteinExistence type="inferred from homology"/>
<keyword evidence="5" id="KW-0028">Amino-acid biosynthesis</keyword>
<dbReference type="InterPro" id="IPR000183">
    <property type="entry name" value="Orn/DAP/Arg_de-COase"/>
</dbReference>
<dbReference type="InterPro" id="IPR022653">
    <property type="entry name" value="De-COase2_pyr-phos_BS"/>
</dbReference>
<dbReference type="PROSITE" id="PS00879">
    <property type="entry name" value="ODR_DC_2_2"/>
    <property type="match status" value="1"/>
</dbReference>
<feature type="domain" description="Orn/DAP/Arg decarboxylase 2 N-terminal" evidence="9">
    <location>
        <begin position="33"/>
        <end position="280"/>
    </location>
</feature>
<evidence type="ECO:0000313" key="10">
    <source>
        <dbReference type="EMBL" id="QNO57374.1"/>
    </source>
</evidence>
<organism evidence="10">
    <name type="scientific">Candidatus Methanophaga sp. ANME-1 ERB7</name>
    <dbReference type="NCBI Taxonomy" id="2759913"/>
    <lineage>
        <taxon>Archaea</taxon>
        <taxon>Methanobacteriati</taxon>
        <taxon>Methanobacteriota</taxon>
        <taxon>Stenosarchaea group</taxon>
        <taxon>Methanomicrobia</taxon>
        <taxon>Candidatus Methanophagales</taxon>
        <taxon>Candidatus Methanophagaceae</taxon>
        <taxon>Candidatus Methanophaga</taxon>
    </lineage>
</organism>
<feature type="binding site" evidence="5">
    <location>
        <position position="344"/>
    </location>
    <ligand>
        <name>substrate</name>
    </ligand>
</feature>
<feature type="binding site" evidence="5">
    <location>
        <position position="312"/>
    </location>
    <ligand>
        <name>substrate</name>
    </ligand>
</feature>
<feature type="active site" description="Proton donor" evidence="7">
    <location>
        <position position="343"/>
    </location>
</feature>
<reference evidence="10" key="1">
    <citation type="submission" date="2020-06" db="EMBL/GenBank/DDBJ databases">
        <title>Unique genomic features of the anaerobic methanotrophic archaea.</title>
        <authorList>
            <person name="Chadwick G.L."/>
            <person name="Skennerton C.T."/>
            <person name="Laso-Perez R."/>
            <person name="Leu A.O."/>
            <person name="Speth D.R."/>
            <person name="Yu H."/>
            <person name="Morgan-Lang C."/>
            <person name="Hatzenpichler R."/>
            <person name="Goudeau D."/>
            <person name="Malmstrom R."/>
            <person name="Brazelton W.J."/>
            <person name="Woyke T."/>
            <person name="Hallam S.J."/>
            <person name="Tyson G.W."/>
            <person name="Wegener G."/>
            <person name="Boetius A."/>
            <person name="Orphan V."/>
        </authorList>
    </citation>
    <scope>NUCLEOTIDE SEQUENCE</scope>
</reference>
<sequence>MLKESGHLVFGGVDAVELAETYGTPLYITDEDMVRNNFRRYNSAFKSADKYYAVKANGNLAILKILASEGAGADVFSGGELQLVKLAGIPRDKILFNGNSKSEEELRAVVDAGVKVSVDSQDEMRTLSAIAVAMEKEVEIAIRVNPDVSPKVNPKIATGLRESKFGIPFYEVIATCEDAKMLPNITLTGLHCHIGSQILDVSVFSEATEKMMNLVEELYARGMELEFVDLGGGLGISHRKEEKAPTPNDLADAILPTFDARLDSLGIKLKLVLEPGRSIVGPATILLSRVNTVKQAYKNFVAIDAGFNLFMRPVMYDAYHEVVVANKLNEQASVLCTVVGPVCESGDILAKDRMLPEVERGDLVAILNAGAYGFSMSSQYNGRPRCAEVLICDGKVDVIRSKESVDDLIRNQVIPARLM</sequence>
<accession>A0A7G9ZAU0</accession>